<accession>A0A9J6ERK7</accession>
<comment type="caution">
    <text evidence="2">The sequence shown here is derived from an EMBL/GenBank/DDBJ whole genome shotgun (WGS) entry which is preliminary data.</text>
</comment>
<feature type="compositionally biased region" description="Low complexity" evidence="1">
    <location>
        <begin position="113"/>
        <end position="136"/>
    </location>
</feature>
<dbReference type="VEuPathDB" id="VectorBase:LOC119169536"/>
<feature type="compositionally biased region" description="Polar residues" evidence="1">
    <location>
        <begin position="73"/>
        <end position="97"/>
    </location>
</feature>
<reference evidence="2" key="2">
    <citation type="submission" date="2021-09" db="EMBL/GenBank/DDBJ databases">
        <authorList>
            <person name="Jia N."/>
            <person name="Wang J."/>
            <person name="Shi W."/>
            <person name="Du L."/>
            <person name="Sun Y."/>
            <person name="Zhan W."/>
            <person name="Jiang J."/>
            <person name="Wang Q."/>
            <person name="Zhang B."/>
            <person name="Ji P."/>
            <person name="Sakyi L.B."/>
            <person name="Cui X."/>
            <person name="Yuan T."/>
            <person name="Jiang B."/>
            <person name="Yang W."/>
            <person name="Lam T.T.-Y."/>
            <person name="Chang Q."/>
            <person name="Ding S."/>
            <person name="Wang X."/>
            <person name="Zhu J."/>
            <person name="Ruan X."/>
            <person name="Zhao L."/>
            <person name="Wei J."/>
            <person name="Que T."/>
            <person name="Du C."/>
            <person name="Cheng J."/>
            <person name="Dai P."/>
            <person name="Han X."/>
            <person name="Huang E."/>
            <person name="Gao Y."/>
            <person name="Liu J."/>
            <person name="Shao H."/>
            <person name="Ye R."/>
            <person name="Li L."/>
            <person name="Wei W."/>
            <person name="Wang X."/>
            <person name="Wang C."/>
            <person name="Huo Q."/>
            <person name="Li W."/>
            <person name="Guo W."/>
            <person name="Chen H."/>
            <person name="Chen S."/>
            <person name="Zhou L."/>
            <person name="Zhou L."/>
            <person name="Ni X."/>
            <person name="Tian J."/>
            <person name="Zhou Y."/>
            <person name="Sheng Y."/>
            <person name="Liu T."/>
            <person name="Pan Y."/>
            <person name="Xia L."/>
            <person name="Li J."/>
            <person name="Zhao F."/>
            <person name="Cao W."/>
        </authorList>
    </citation>
    <scope>NUCLEOTIDE SEQUENCE</scope>
    <source>
        <strain evidence="2">Rmic-2018</strain>
        <tissue evidence="2">Larvae</tissue>
    </source>
</reference>
<dbReference type="EMBL" id="JABSTU010000002">
    <property type="protein sequence ID" value="KAH8036804.1"/>
    <property type="molecule type" value="Genomic_DNA"/>
</dbReference>
<evidence type="ECO:0000313" key="2">
    <source>
        <dbReference type="EMBL" id="KAH8036804.1"/>
    </source>
</evidence>
<reference evidence="2" key="1">
    <citation type="journal article" date="2020" name="Cell">
        <title>Large-Scale Comparative Analyses of Tick Genomes Elucidate Their Genetic Diversity and Vector Capacities.</title>
        <authorList>
            <consortium name="Tick Genome and Microbiome Consortium (TIGMIC)"/>
            <person name="Jia N."/>
            <person name="Wang J."/>
            <person name="Shi W."/>
            <person name="Du L."/>
            <person name="Sun Y."/>
            <person name="Zhan W."/>
            <person name="Jiang J.F."/>
            <person name="Wang Q."/>
            <person name="Zhang B."/>
            <person name="Ji P."/>
            <person name="Bell-Sakyi L."/>
            <person name="Cui X.M."/>
            <person name="Yuan T.T."/>
            <person name="Jiang B.G."/>
            <person name="Yang W.F."/>
            <person name="Lam T.T."/>
            <person name="Chang Q.C."/>
            <person name="Ding S.J."/>
            <person name="Wang X.J."/>
            <person name="Zhu J.G."/>
            <person name="Ruan X.D."/>
            <person name="Zhao L."/>
            <person name="Wei J.T."/>
            <person name="Ye R.Z."/>
            <person name="Que T.C."/>
            <person name="Du C.H."/>
            <person name="Zhou Y.H."/>
            <person name="Cheng J.X."/>
            <person name="Dai P.F."/>
            <person name="Guo W.B."/>
            <person name="Han X.H."/>
            <person name="Huang E.J."/>
            <person name="Li L.F."/>
            <person name="Wei W."/>
            <person name="Gao Y.C."/>
            <person name="Liu J.Z."/>
            <person name="Shao H.Z."/>
            <person name="Wang X."/>
            <person name="Wang C.C."/>
            <person name="Yang T.C."/>
            <person name="Huo Q.B."/>
            <person name="Li W."/>
            <person name="Chen H.Y."/>
            <person name="Chen S.E."/>
            <person name="Zhou L.G."/>
            <person name="Ni X.B."/>
            <person name="Tian J.H."/>
            <person name="Sheng Y."/>
            <person name="Liu T."/>
            <person name="Pan Y.S."/>
            <person name="Xia L.Y."/>
            <person name="Li J."/>
            <person name="Zhao F."/>
            <person name="Cao W.C."/>
        </authorList>
    </citation>
    <scope>NUCLEOTIDE SEQUENCE</scope>
    <source>
        <strain evidence="2">Rmic-2018</strain>
    </source>
</reference>
<sequence length="174" mass="18489">MSVSGLAPLPLFLPTPDHPDVAWRQWIRLFENFLVASGVSDCAPNRRKVLLIPSLGLQGQRIFHTLLLQSSANAKSGEPTTDTDSGAVKDTSQTQHEAPSDNCDFSSALGGEQSSRNSAAAPSAAQAPTSPSAAQAHRSLAATQSAKSTGAVTQQRRVQPPRKRLPPKCYGYKV</sequence>
<proteinExistence type="predicted"/>
<feature type="compositionally biased region" description="Polar residues" evidence="1">
    <location>
        <begin position="141"/>
        <end position="157"/>
    </location>
</feature>
<gene>
    <name evidence="2" type="ORF">HPB51_005809</name>
</gene>
<organism evidence="2 3">
    <name type="scientific">Rhipicephalus microplus</name>
    <name type="common">Cattle tick</name>
    <name type="synonym">Boophilus microplus</name>
    <dbReference type="NCBI Taxonomy" id="6941"/>
    <lineage>
        <taxon>Eukaryota</taxon>
        <taxon>Metazoa</taxon>
        <taxon>Ecdysozoa</taxon>
        <taxon>Arthropoda</taxon>
        <taxon>Chelicerata</taxon>
        <taxon>Arachnida</taxon>
        <taxon>Acari</taxon>
        <taxon>Parasitiformes</taxon>
        <taxon>Ixodida</taxon>
        <taxon>Ixodoidea</taxon>
        <taxon>Ixodidae</taxon>
        <taxon>Rhipicephalinae</taxon>
        <taxon>Rhipicephalus</taxon>
        <taxon>Boophilus</taxon>
    </lineage>
</organism>
<keyword evidence="3" id="KW-1185">Reference proteome</keyword>
<evidence type="ECO:0000256" key="1">
    <source>
        <dbReference type="SAM" id="MobiDB-lite"/>
    </source>
</evidence>
<evidence type="ECO:0000313" key="3">
    <source>
        <dbReference type="Proteomes" id="UP000821866"/>
    </source>
</evidence>
<name>A0A9J6ERK7_RHIMP</name>
<dbReference type="AlphaFoldDB" id="A0A9J6ERK7"/>
<feature type="region of interest" description="Disordered" evidence="1">
    <location>
        <begin position="73"/>
        <end position="174"/>
    </location>
</feature>
<dbReference type="Proteomes" id="UP000821866">
    <property type="component" value="Chromosome 10"/>
</dbReference>
<protein>
    <submittedName>
        <fullName evidence="2">Uncharacterized protein</fullName>
    </submittedName>
</protein>